<feature type="transmembrane region" description="Helical" evidence="11">
    <location>
        <begin position="268"/>
        <end position="292"/>
    </location>
</feature>
<dbReference type="InterPro" id="IPR004670">
    <property type="entry name" value="NhaA"/>
</dbReference>
<feature type="transmembrane region" description="Helical" evidence="11">
    <location>
        <begin position="102"/>
        <end position="122"/>
    </location>
</feature>
<keyword evidence="4 11" id="KW-1003">Cell membrane</keyword>
<evidence type="ECO:0000256" key="7">
    <source>
        <dbReference type="ARBA" id="ARBA00023053"/>
    </source>
</evidence>
<dbReference type="Gene3D" id="1.20.1530.10">
    <property type="entry name" value="Na+/H+ antiporter like domain"/>
    <property type="match status" value="1"/>
</dbReference>
<accession>A0A6N7VS09</accession>
<keyword evidence="7 11" id="KW-0915">Sodium</keyword>
<protein>
    <recommendedName>
        <fullName evidence="11">Na(+)/H(+) antiporter NhaA</fullName>
    </recommendedName>
    <alternativeName>
        <fullName evidence="11">Sodium/proton antiporter NhaA</fullName>
    </alternativeName>
</protein>
<sequence length="399" mass="42380">MKYSPKRRSLHGRIKAALNSDIFGGSLVLGATILALILANSPLAPAYQALRDFRLGIPQLHLSLSVGQWASDGLLTIFFFVVGLELKEEFVIGRLRNPRTALLPITAACGGVLMPALLYVLVNHSGGQEALQGWATPTATDIAFSVALLALVGRRLPTALRVFLLTLAVVDDFIAIIIIAAVYTEEVNLVWLALAFIPLIIFAFLLRRGIHAWWILLPLALLTWGLTHASDIHPTIAGAALGFTVPIVVTTPSYSATKEMTQYFIRRWSPISTLVAVPVFAFFSAGVTIGGFSGLGEALRDPVALGIIIGLVLGKPLGILSTTFLLTHIPSLELAPALRWRHLIGMSFVAGIGFTVSLLVSELSFGVGSTVGSHATIGVLAGSLLAGLIGAAILAPQRH</sequence>
<feature type="transmembrane region" description="Helical" evidence="11">
    <location>
        <begin position="213"/>
        <end position="230"/>
    </location>
</feature>
<feature type="transmembrane region" description="Helical" evidence="11">
    <location>
        <begin position="372"/>
        <end position="395"/>
    </location>
</feature>
<evidence type="ECO:0000256" key="2">
    <source>
        <dbReference type="ARBA" id="ARBA00022448"/>
    </source>
</evidence>
<dbReference type="HAMAP" id="MF_01844">
    <property type="entry name" value="NhaA"/>
    <property type="match status" value="1"/>
</dbReference>
<feature type="transmembrane region" description="Helical" evidence="11">
    <location>
        <begin position="60"/>
        <end position="82"/>
    </location>
</feature>
<keyword evidence="3 11" id="KW-0050">Antiport</keyword>
<evidence type="ECO:0000256" key="1">
    <source>
        <dbReference type="ARBA" id="ARBA00004429"/>
    </source>
</evidence>
<dbReference type="EMBL" id="VULO01000003">
    <property type="protein sequence ID" value="MSS83740.1"/>
    <property type="molecule type" value="Genomic_DNA"/>
</dbReference>
<keyword evidence="5 11" id="KW-0812">Transmembrane</keyword>
<keyword evidence="13" id="KW-1185">Reference proteome</keyword>
<dbReference type="RefSeq" id="WP_154543471.1">
    <property type="nucleotide sequence ID" value="NZ_VULO01000003.1"/>
</dbReference>
<comment type="function">
    <text evidence="11">Na(+)/H(+) antiporter that extrudes sodium in exchange for external protons.</text>
</comment>
<feature type="transmembrane region" description="Helical" evidence="11">
    <location>
        <begin position="21"/>
        <end position="40"/>
    </location>
</feature>
<keyword evidence="2 11" id="KW-0813">Transport</keyword>
<evidence type="ECO:0000256" key="11">
    <source>
        <dbReference type="HAMAP-Rule" id="MF_01844"/>
    </source>
</evidence>
<feature type="transmembrane region" description="Helical" evidence="11">
    <location>
        <begin position="159"/>
        <end position="183"/>
    </location>
</feature>
<evidence type="ECO:0000256" key="10">
    <source>
        <dbReference type="ARBA" id="ARBA00023201"/>
    </source>
</evidence>
<evidence type="ECO:0000256" key="9">
    <source>
        <dbReference type="ARBA" id="ARBA00023136"/>
    </source>
</evidence>
<keyword evidence="6 11" id="KW-1133">Transmembrane helix</keyword>
<feature type="transmembrane region" description="Helical" evidence="11">
    <location>
        <begin position="189"/>
        <end position="206"/>
    </location>
</feature>
<feature type="transmembrane region" description="Helical" evidence="11">
    <location>
        <begin position="304"/>
        <end position="326"/>
    </location>
</feature>
<evidence type="ECO:0000256" key="8">
    <source>
        <dbReference type="ARBA" id="ARBA00023065"/>
    </source>
</evidence>
<dbReference type="PANTHER" id="PTHR30341">
    <property type="entry name" value="SODIUM ION/PROTON ANTIPORTER NHAA-RELATED"/>
    <property type="match status" value="1"/>
</dbReference>
<dbReference type="GO" id="GO:0015385">
    <property type="term" value="F:sodium:proton antiporter activity"/>
    <property type="evidence" value="ECO:0007669"/>
    <property type="project" value="UniProtKB-UniRule"/>
</dbReference>
<evidence type="ECO:0000256" key="4">
    <source>
        <dbReference type="ARBA" id="ARBA00022475"/>
    </source>
</evidence>
<feature type="transmembrane region" description="Helical" evidence="11">
    <location>
        <begin position="236"/>
        <end position="256"/>
    </location>
</feature>
<dbReference type="NCBIfam" id="TIGR00773">
    <property type="entry name" value="NhaA"/>
    <property type="match status" value="1"/>
</dbReference>
<dbReference type="Proteomes" id="UP000470875">
    <property type="component" value="Unassembled WGS sequence"/>
</dbReference>
<evidence type="ECO:0000256" key="3">
    <source>
        <dbReference type="ARBA" id="ARBA00022449"/>
    </source>
</evidence>
<dbReference type="PANTHER" id="PTHR30341:SF0">
    <property type="entry name" value="NA(+)_H(+) ANTIPORTER NHAA"/>
    <property type="match status" value="1"/>
</dbReference>
<comment type="subcellular location">
    <subcellularLocation>
        <location evidence="1">Cell inner membrane</location>
        <topology evidence="1">Multi-pass membrane protein</topology>
    </subcellularLocation>
    <subcellularLocation>
        <location evidence="11">Cell membrane</location>
        <topology evidence="11">Multi-pass membrane protein</topology>
    </subcellularLocation>
</comment>
<name>A0A6N7VS09_9ACTO</name>
<gene>
    <name evidence="11 12" type="primary">nhaA</name>
    <name evidence="12" type="ORF">FYJ24_02985</name>
</gene>
<feature type="transmembrane region" description="Helical" evidence="11">
    <location>
        <begin position="134"/>
        <end position="152"/>
    </location>
</feature>
<evidence type="ECO:0000313" key="13">
    <source>
        <dbReference type="Proteomes" id="UP000470875"/>
    </source>
</evidence>
<feature type="transmembrane region" description="Helical" evidence="11">
    <location>
        <begin position="338"/>
        <end position="360"/>
    </location>
</feature>
<proteinExistence type="inferred from homology"/>
<organism evidence="12 13">
    <name type="scientific">Scrofimicrobium canadense</name>
    <dbReference type="NCBI Taxonomy" id="2652290"/>
    <lineage>
        <taxon>Bacteria</taxon>
        <taxon>Bacillati</taxon>
        <taxon>Actinomycetota</taxon>
        <taxon>Actinomycetes</taxon>
        <taxon>Actinomycetales</taxon>
        <taxon>Actinomycetaceae</taxon>
        <taxon>Scrofimicrobium</taxon>
    </lineage>
</organism>
<dbReference type="GO" id="GO:0005886">
    <property type="term" value="C:plasma membrane"/>
    <property type="evidence" value="ECO:0007669"/>
    <property type="project" value="UniProtKB-SubCell"/>
</dbReference>
<dbReference type="GO" id="GO:0006885">
    <property type="term" value="P:regulation of pH"/>
    <property type="evidence" value="ECO:0007669"/>
    <property type="project" value="UniProtKB-UniRule"/>
</dbReference>
<evidence type="ECO:0000256" key="5">
    <source>
        <dbReference type="ARBA" id="ARBA00022692"/>
    </source>
</evidence>
<dbReference type="InterPro" id="IPR023171">
    <property type="entry name" value="Na/H_antiporter_dom_sf"/>
</dbReference>
<keyword evidence="10 11" id="KW-0739">Sodium transport</keyword>
<comment type="catalytic activity">
    <reaction evidence="11">
        <text>Na(+)(in) + 2 H(+)(out) = Na(+)(out) + 2 H(+)(in)</text>
        <dbReference type="Rhea" id="RHEA:29251"/>
        <dbReference type="ChEBI" id="CHEBI:15378"/>
        <dbReference type="ChEBI" id="CHEBI:29101"/>
    </reaction>
</comment>
<keyword evidence="8 11" id="KW-0406">Ion transport</keyword>
<dbReference type="AlphaFoldDB" id="A0A6N7VS09"/>
<reference evidence="12 13" key="1">
    <citation type="submission" date="2019-08" db="EMBL/GenBank/DDBJ databases">
        <title>In-depth cultivation of the pig gut microbiome towards novel bacterial diversity and tailored functional studies.</title>
        <authorList>
            <person name="Wylensek D."/>
            <person name="Hitch T.C.A."/>
            <person name="Clavel T."/>
        </authorList>
    </citation>
    <scope>NUCLEOTIDE SEQUENCE [LARGE SCALE GENOMIC DNA]</scope>
    <source>
        <strain evidence="12 13">WB03_NA08</strain>
    </source>
</reference>
<evidence type="ECO:0000313" key="12">
    <source>
        <dbReference type="EMBL" id="MSS83740.1"/>
    </source>
</evidence>
<comment type="similarity">
    <text evidence="11">Belongs to the NhaA Na(+)/H(+) (TC 2.A.33) antiporter family.</text>
</comment>
<comment type="caution">
    <text evidence="12">The sequence shown here is derived from an EMBL/GenBank/DDBJ whole genome shotgun (WGS) entry which is preliminary data.</text>
</comment>
<evidence type="ECO:0000256" key="6">
    <source>
        <dbReference type="ARBA" id="ARBA00022989"/>
    </source>
</evidence>
<dbReference type="Pfam" id="PF06965">
    <property type="entry name" value="Na_H_antiport_1"/>
    <property type="match status" value="1"/>
</dbReference>
<keyword evidence="9 11" id="KW-0472">Membrane</keyword>